<dbReference type="InterPro" id="IPR007402">
    <property type="entry name" value="DUF455"/>
</dbReference>
<protein>
    <submittedName>
        <fullName evidence="6">Si:ch73-314g15.3</fullName>
    </submittedName>
</protein>
<name>A0A673WBT0_SALTR</name>
<evidence type="ECO:0000256" key="1">
    <source>
        <dbReference type="ARBA" id="ARBA00022714"/>
    </source>
</evidence>
<dbReference type="GeneTree" id="ENSGT00390000018225"/>
<dbReference type="Pfam" id="PF22543">
    <property type="entry name" value="Rieske_4"/>
    <property type="match status" value="1"/>
</dbReference>
<evidence type="ECO:0000256" key="2">
    <source>
        <dbReference type="ARBA" id="ARBA00022723"/>
    </source>
</evidence>
<dbReference type="InterPro" id="IPR036922">
    <property type="entry name" value="Rieske_2Fe-2S_sf"/>
</dbReference>
<dbReference type="CDD" id="cd00657">
    <property type="entry name" value="Ferritin_like"/>
    <property type="match status" value="1"/>
</dbReference>
<evidence type="ECO:0000256" key="3">
    <source>
        <dbReference type="ARBA" id="ARBA00023004"/>
    </source>
</evidence>
<proteinExistence type="predicted"/>
<dbReference type="Ensembl" id="ENSSTUT00000010193.1">
    <property type="protein sequence ID" value="ENSSTUP00000009549.1"/>
    <property type="gene ID" value="ENSSTUG00000004657.1"/>
</dbReference>
<dbReference type="InterPro" id="IPR017941">
    <property type="entry name" value="Rieske_2Fe-2S"/>
</dbReference>
<evidence type="ECO:0000256" key="4">
    <source>
        <dbReference type="ARBA" id="ARBA00023014"/>
    </source>
</evidence>
<dbReference type="SUPFAM" id="SSF47240">
    <property type="entry name" value="Ferritin-like"/>
    <property type="match status" value="1"/>
</dbReference>
<dbReference type="GO" id="GO:0051537">
    <property type="term" value="F:2 iron, 2 sulfur cluster binding"/>
    <property type="evidence" value="ECO:0007669"/>
    <property type="project" value="UniProtKB-KW"/>
</dbReference>
<dbReference type="InterPro" id="IPR054716">
    <property type="entry name" value="Sol_Rieske_ferrdox_dom"/>
</dbReference>
<evidence type="ECO:0000313" key="6">
    <source>
        <dbReference type="Ensembl" id="ENSSTUP00000009549.1"/>
    </source>
</evidence>
<dbReference type="Gene3D" id="2.102.10.10">
    <property type="entry name" value="Rieske [2Fe-2S] iron-sulphur domain"/>
    <property type="match status" value="1"/>
</dbReference>
<keyword evidence="4" id="KW-0411">Iron-sulfur</keyword>
<dbReference type="PANTHER" id="PTHR42782:SF2">
    <property type="entry name" value="3-OXOACYL-[ACYL-CARRIER-PROTEIN] SYNTHASE-LIKE PROTEIN"/>
    <property type="match status" value="1"/>
</dbReference>
<keyword evidence="2" id="KW-0479">Metal-binding</keyword>
<dbReference type="CDD" id="cd03467">
    <property type="entry name" value="Rieske"/>
    <property type="match status" value="1"/>
</dbReference>
<keyword evidence="1" id="KW-0001">2Fe-2S</keyword>
<reference evidence="6" key="2">
    <citation type="submission" date="2025-09" db="UniProtKB">
        <authorList>
            <consortium name="Ensembl"/>
        </authorList>
    </citation>
    <scope>IDENTIFICATION</scope>
</reference>
<dbReference type="Pfam" id="PF04305">
    <property type="entry name" value="DUF455"/>
    <property type="match status" value="1"/>
</dbReference>
<dbReference type="PANTHER" id="PTHR42782">
    <property type="entry name" value="SI:CH73-314G15.3"/>
    <property type="match status" value="1"/>
</dbReference>
<accession>A0A673WBT0</accession>
<dbReference type="InterPro" id="IPR009078">
    <property type="entry name" value="Ferritin-like_SF"/>
</dbReference>
<keyword evidence="7" id="KW-1185">Reference proteome</keyword>
<dbReference type="SUPFAM" id="SSF50022">
    <property type="entry name" value="ISP domain"/>
    <property type="match status" value="1"/>
</dbReference>
<evidence type="ECO:0000313" key="7">
    <source>
        <dbReference type="Proteomes" id="UP000472277"/>
    </source>
</evidence>
<keyword evidence="3" id="KW-0408">Iron</keyword>
<dbReference type="InParanoid" id="A0A673WBT0"/>
<sequence>MDHFEEDLVAALREIVKDGNWQCVGKKCDFDSPCTKLYSEDGEHIVLVHTEDDRFWAMDSSCPQEGGPLDLGNIEDLGDGKRVLVCPWHHFDFCLETGASSMGLQVERDGLQQSLFIPSTDDVEPSPSEDTLCFWATKILCTPDPKEKVAMTLEVQERWNSGEITEVGQATPPVQPSRKENLTVLQPGKIKRGKGGTQASRIAFLHSLANIEQWAIDLSWDVIALAGDEAKHYHLLETRITELDSFFGALPVHNGLWQSATDTSHDLLARLAIVHMVHEARYNPLPLRCPGVCSSVEVLEVIYRDEITHVAAGLRWFTYICSQEERDCLSTFHDLVKQHFKGYLKPPFNTEGRKTAGMTEEWYVPLVKPPS</sequence>
<dbReference type="AlphaFoldDB" id="A0A673WBT0"/>
<dbReference type="Proteomes" id="UP000472277">
    <property type="component" value="Chromosome 29"/>
</dbReference>
<dbReference type="GO" id="GO:0046872">
    <property type="term" value="F:metal ion binding"/>
    <property type="evidence" value="ECO:0007669"/>
    <property type="project" value="UniProtKB-KW"/>
</dbReference>
<organism evidence="6 7">
    <name type="scientific">Salmo trutta</name>
    <name type="common">Brown trout</name>
    <dbReference type="NCBI Taxonomy" id="8032"/>
    <lineage>
        <taxon>Eukaryota</taxon>
        <taxon>Metazoa</taxon>
        <taxon>Chordata</taxon>
        <taxon>Craniata</taxon>
        <taxon>Vertebrata</taxon>
        <taxon>Euteleostomi</taxon>
        <taxon>Actinopterygii</taxon>
        <taxon>Neopterygii</taxon>
        <taxon>Teleostei</taxon>
        <taxon>Protacanthopterygii</taxon>
        <taxon>Salmoniformes</taxon>
        <taxon>Salmonidae</taxon>
        <taxon>Salmoninae</taxon>
        <taxon>Salmo</taxon>
    </lineage>
</organism>
<feature type="domain" description="Rieske" evidence="5">
    <location>
        <begin position="21"/>
        <end position="100"/>
    </location>
</feature>
<evidence type="ECO:0000259" key="5">
    <source>
        <dbReference type="PROSITE" id="PS51296"/>
    </source>
</evidence>
<dbReference type="PROSITE" id="PS51296">
    <property type="entry name" value="RIESKE"/>
    <property type="match status" value="1"/>
</dbReference>
<reference evidence="6" key="1">
    <citation type="submission" date="2025-08" db="UniProtKB">
        <authorList>
            <consortium name="Ensembl"/>
        </authorList>
    </citation>
    <scope>IDENTIFICATION</scope>
</reference>